<reference evidence="3" key="1">
    <citation type="submission" date="2025-08" db="UniProtKB">
        <authorList>
            <consortium name="RefSeq"/>
        </authorList>
    </citation>
    <scope>IDENTIFICATION</scope>
    <source>
        <strain evidence="3">Aabys</strain>
        <tissue evidence="3">Whole body</tissue>
    </source>
</reference>
<dbReference type="PANTHER" id="PTHR21398:SF21">
    <property type="entry name" value="AGAP004005-PA"/>
    <property type="match status" value="1"/>
</dbReference>
<protein>
    <submittedName>
        <fullName evidence="3">Uncharacterized protein LOC101899560</fullName>
    </submittedName>
</protein>
<feature type="signal peptide" evidence="1">
    <location>
        <begin position="1"/>
        <end position="26"/>
    </location>
</feature>
<dbReference type="InterPro" id="IPR006631">
    <property type="entry name" value="DM4_12"/>
</dbReference>
<dbReference type="RefSeq" id="XP_005191565.3">
    <property type="nucleotide sequence ID" value="XM_005191508.4"/>
</dbReference>
<dbReference type="VEuPathDB" id="VectorBase:MDOMA2_011589"/>
<evidence type="ECO:0000313" key="2">
    <source>
        <dbReference type="Proteomes" id="UP001652621"/>
    </source>
</evidence>
<proteinExistence type="predicted"/>
<keyword evidence="1" id="KW-0732">Signal</keyword>
<dbReference type="AlphaFoldDB" id="A0A9J7D2N0"/>
<evidence type="ECO:0000256" key="1">
    <source>
        <dbReference type="SAM" id="SignalP"/>
    </source>
</evidence>
<organism evidence="2 3">
    <name type="scientific">Musca domestica</name>
    <name type="common">House fly</name>
    <dbReference type="NCBI Taxonomy" id="7370"/>
    <lineage>
        <taxon>Eukaryota</taxon>
        <taxon>Metazoa</taxon>
        <taxon>Ecdysozoa</taxon>
        <taxon>Arthropoda</taxon>
        <taxon>Hexapoda</taxon>
        <taxon>Insecta</taxon>
        <taxon>Pterygota</taxon>
        <taxon>Neoptera</taxon>
        <taxon>Endopterygota</taxon>
        <taxon>Diptera</taxon>
        <taxon>Brachycera</taxon>
        <taxon>Muscomorpha</taxon>
        <taxon>Muscoidea</taxon>
        <taxon>Muscidae</taxon>
        <taxon>Musca</taxon>
    </lineage>
</organism>
<dbReference type="GeneID" id="101899560"/>
<dbReference type="KEGG" id="mde:101899560"/>
<keyword evidence="2" id="KW-1185">Reference proteome</keyword>
<dbReference type="SMART" id="SM00718">
    <property type="entry name" value="DM4_12"/>
    <property type="match status" value="1"/>
</dbReference>
<evidence type="ECO:0000313" key="3">
    <source>
        <dbReference type="RefSeq" id="XP_005191565.3"/>
    </source>
</evidence>
<gene>
    <name evidence="3" type="primary">LOC101899560</name>
</gene>
<dbReference type="PANTHER" id="PTHR21398">
    <property type="entry name" value="AGAP007094-PA"/>
    <property type="match status" value="1"/>
</dbReference>
<name>A0A9J7D2N0_MUSDO</name>
<dbReference type="Proteomes" id="UP001652621">
    <property type="component" value="Unplaced"/>
</dbReference>
<sequence length="236" mass="26780">MRPSMCGIRAILWLAAFIYCHHEIETYRVINFIGGIGIPLDDSGFESYISGYILKAQYYLPEEFGPMKLRPQTIHRRKRENSHTEFNYSPKHRSKYINETVQGHTNRKEYKNRIGADSNGSRETLSLMKTTGVYRWIIYRAIEIALNNSALPGQICLLRSICEHAAVPFDYRSGLLGEILHIILTPSTSEDDSTNSSANKVYSEAESQGKSGEDCSILYGECSKPPMEFISAILRN</sequence>
<dbReference type="OrthoDB" id="8186940at2759"/>
<feature type="chain" id="PRO_5039950390" evidence="1">
    <location>
        <begin position="27"/>
        <end position="236"/>
    </location>
</feature>
<accession>A0A9J7D2N0</accession>
<dbReference type="Pfam" id="PF07841">
    <property type="entry name" value="DM4_12"/>
    <property type="match status" value="1"/>
</dbReference>